<feature type="chain" id="PRO_5008897844" description="AMOP domain-containing protein" evidence="1">
    <location>
        <begin position="23"/>
        <end position="343"/>
    </location>
</feature>
<name>A0A1D1UZU9_RAMVA</name>
<evidence type="ECO:0000256" key="1">
    <source>
        <dbReference type="SAM" id="SignalP"/>
    </source>
</evidence>
<feature type="signal peptide" evidence="1">
    <location>
        <begin position="1"/>
        <end position="22"/>
    </location>
</feature>
<organism evidence="2 3">
    <name type="scientific">Ramazzottius varieornatus</name>
    <name type="common">Water bear</name>
    <name type="synonym">Tardigrade</name>
    <dbReference type="NCBI Taxonomy" id="947166"/>
    <lineage>
        <taxon>Eukaryota</taxon>
        <taxon>Metazoa</taxon>
        <taxon>Ecdysozoa</taxon>
        <taxon>Tardigrada</taxon>
        <taxon>Eutardigrada</taxon>
        <taxon>Parachela</taxon>
        <taxon>Hypsibioidea</taxon>
        <taxon>Ramazzottiidae</taxon>
        <taxon>Ramazzottius</taxon>
    </lineage>
</organism>
<sequence>MWRNFVSPLFIIVLYHISGTTATIRYYSSYTSYGTGDTTIQLFHNAGGPLQPHQKWIAECFDGEAATGIQDQVADYKRITALWCRFTFVNKPASGGRYPYYPSCHVRNMTDFFFCFDPQRSALTVNTFMTAVWDSESMFFVNRLVRGGPDAANDTIQPYKCCKTPPGYYIDYTSCYYVPTHDIYWEYYDSPSHNIVYCRNGFVITGWAKKVNPWNKEWHLDWLQCCRVGYGPPAGELPPDNPVQSGMPSYSRLSEEIPAGYRHRYRRSTHDEDEYLMREIRSEPYHEYYNMSLESTLSRTSLSESMRYRREPIPKIYKPVNARTPVHSINRPIGCESTHAPLR</sequence>
<gene>
    <name evidence="2" type="primary">RvY_06804-1</name>
    <name evidence="2" type="synonym">RvY_06804.1</name>
    <name evidence="2" type="ORF">RvY_06804</name>
</gene>
<reference evidence="2 3" key="1">
    <citation type="journal article" date="2016" name="Nat. Commun.">
        <title>Extremotolerant tardigrade genome and improved radiotolerance of human cultured cells by tardigrade-unique protein.</title>
        <authorList>
            <person name="Hashimoto T."/>
            <person name="Horikawa D.D."/>
            <person name="Saito Y."/>
            <person name="Kuwahara H."/>
            <person name="Kozuka-Hata H."/>
            <person name="Shin-I T."/>
            <person name="Minakuchi Y."/>
            <person name="Ohishi K."/>
            <person name="Motoyama A."/>
            <person name="Aizu T."/>
            <person name="Enomoto A."/>
            <person name="Kondo K."/>
            <person name="Tanaka S."/>
            <person name="Hara Y."/>
            <person name="Koshikawa S."/>
            <person name="Sagara H."/>
            <person name="Miura T."/>
            <person name="Yokobori S."/>
            <person name="Miyagawa K."/>
            <person name="Suzuki Y."/>
            <person name="Kubo T."/>
            <person name="Oyama M."/>
            <person name="Kohara Y."/>
            <person name="Fujiyama A."/>
            <person name="Arakawa K."/>
            <person name="Katayama T."/>
            <person name="Toyoda A."/>
            <person name="Kunieda T."/>
        </authorList>
    </citation>
    <scope>NUCLEOTIDE SEQUENCE [LARGE SCALE GENOMIC DNA]</scope>
    <source>
        <strain evidence="2 3">YOKOZUNA-1</strain>
    </source>
</reference>
<proteinExistence type="predicted"/>
<dbReference type="Proteomes" id="UP000186922">
    <property type="component" value="Unassembled WGS sequence"/>
</dbReference>
<evidence type="ECO:0000313" key="2">
    <source>
        <dbReference type="EMBL" id="GAU95129.1"/>
    </source>
</evidence>
<keyword evidence="3" id="KW-1185">Reference proteome</keyword>
<dbReference type="AlphaFoldDB" id="A0A1D1UZU9"/>
<dbReference type="EMBL" id="BDGG01000003">
    <property type="protein sequence ID" value="GAU95129.1"/>
    <property type="molecule type" value="Genomic_DNA"/>
</dbReference>
<evidence type="ECO:0008006" key="4">
    <source>
        <dbReference type="Google" id="ProtNLM"/>
    </source>
</evidence>
<comment type="caution">
    <text evidence="2">The sequence shown here is derived from an EMBL/GenBank/DDBJ whole genome shotgun (WGS) entry which is preliminary data.</text>
</comment>
<evidence type="ECO:0000313" key="3">
    <source>
        <dbReference type="Proteomes" id="UP000186922"/>
    </source>
</evidence>
<keyword evidence="1" id="KW-0732">Signal</keyword>
<accession>A0A1D1UZU9</accession>
<protein>
    <recommendedName>
        <fullName evidence="4">AMOP domain-containing protein</fullName>
    </recommendedName>
</protein>